<keyword evidence="2" id="KW-0732">Signal</keyword>
<feature type="chain" id="PRO_5046627856" evidence="2">
    <location>
        <begin position="24"/>
        <end position="116"/>
    </location>
</feature>
<dbReference type="RefSeq" id="WP_305962064.1">
    <property type="nucleotide sequence ID" value="NZ_JAVAMQ010000002.1"/>
</dbReference>
<proteinExistence type="predicted"/>
<evidence type="ECO:0000313" key="3">
    <source>
        <dbReference type="EMBL" id="MDP5306203.1"/>
    </source>
</evidence>
<reference evidence="3 4" key="1">
    <citation type="submission" date="2023-08" db="EMBL/GenBank/DDBJ databases">
        <authorList>
            <person name="Park J.-S."/>
        </authorList>
    </citation>
    <scope>NUCLEOTIDE SEQUENCE [LARGE SCALE GENOMIC DNA]</scope>
    <source>
        <strain evidence="3 4">2205BS29-5</strain>
    </source>
</reference>
<name>A0ABT9J8T1_9RHOB</name>
<feature type="region of interest" description="Disordered" evidence="1">
    <location>
        <begin position="70"/>
        <end position="116"/>
    </location>
</feature>
<organism evidence="3 4">
    <name type="scientific">Paracoccus spongiarum</name>
    <dbReference type="NCBI Taxonomy" id="3064387"/>
    <lineage>
        <taxon>Bacteria</taxon>
        <taxon>Pseudomonadati</taxon>
        <taxon>Pseudomonadota</taxon>
        <taxon>Alphaproteobacteria</taxon>
        <taxon>Rhodobacterales</taxon>
        <taxon>Paracoccaceae</taxon>
        <taxon>Paracoccus</taxon>
    </lineage>
</organism>
<accession>A0ABT9J8T1</accession>
<keyword evidence="4" id="KW-1185">Reference proteome</keyword>
<sequence length="116" mass="11826">MKIIATFLTMLSLVAMTMAQASAGPSRPSCASQLRAEMVCHAAAPTAATAEAKGKSGHCIDLFPPACDGGARDSRGAPVTGAAARWSGSRPAAAPWRPPRPPVLAETPRSAWAGQS</sequence>
<evidence type="ECO:0000313" key="4">
    <source>
        <dbReference type="Proteomes" id="UP001224997"/>
    </source>
</evidence>
<dbReference type="EMBL" id="JAVAMQ010000002">
    <property type="protein sequence ID" value="MDP5306203.1"/>
    <property type="molecule type" value="Genomic_DNA"/>
</dbReference>
<dbReference type="Proteomes" id="UP001224997">
    <property type="component" value="Unassembled WGS sequence"/>
</dbReference>
<evidence type="ECO:0000256" key="1">
    <source>
        <dbReference type="SAM" id="MobiDB-lite"/>
    </source>
</evidence>
<gene>
    <name evidence="3" type="ORF">Q5Y72_03715</name>
</gene>
<evidence type="ECO:0000256" key="2">
    <source>
        <dbReference type="SAM" id="SignalP"/>
    </source>
</evidence>
<comment type="caution">
    <text evidence="3">The sequence shown here is derived from an EMBL/GenBank/DDBJ whole genome shotgun (WGS) entry which is preliminary data.</text>
</comment>
<feature type="signal peptide" evidence="2">
    <location>
        <begin position="1"/>
        <end position="23"/>
    </location>
</feature>
<protein>
    <submittedName>
        <fullName evidence="3">Uncharacterized protein</fullName>
    </submittedName>
</protein>